<dbReference type="InterPro" id="IPR000873">
    <property type="entry name" value="AMP-dep_synth/lig_dom"/>
</dbReference>
<dbReference type="SUPFAM" id="SSF56801">
    <property type="entry name" value="Acetyl-CoA synthetase-like"/>
    <property type="match status" value="1"/>
</dbReference>
<dbReference type="InterPro" id="IPR009081">
    <property type="entry name" value="PP-bd_ACP"/>
</dbReference>
<keyword evidence="2" id="KW-0596">Phosphopantetheine</keyword>
<sequence>MSADIEDILPLTPLQEGLLYHARHTTAGTVDGYGLQLTLRLAGTVDHGLLRAACRALLRRHANLRAGFLHEELDRPVQVVAADVDTPWRERDLRETDRDPAGGTDASLAREAAAERLLTEERDRGFDPSRPPLLRFTLLQLDDEEHLFTLTYHHILLDGWSVPVLVRELFALYAHGGDPACLPKVRPYRDYLVWLAERDQDAARAAWAPVLAGLDGPTRLPTAAGPEQDRQAARGERPPRTPAHLTTDLPERLTRELRECAAAHGLTLSTLIQGAWGVLLHKLTGRDDVVFGSVVSVRPPELPGVADMVGLLVNTVPVRVRTAPGDSLAAVGARLGARQAQLIDHQHIGLAELQRLAGVGELFDTVVVHESYPVDLGAADPAVPGPRITGTRDRGGSHYPLALITHPGDRLRLRLEHRTDLVDAGTASGILDRLIRILRTTATDPGRLVARTDVLTAEERSCALTDWGRGAPPALPGPQPATTLPGLFAAQAARTPDRVAVEEGSTRLTYRELDTRAAALARDLLECGAGPERRVAVAMDRSADLVVALLAVVRTGACYVPLDPRWPERRRRLVLADTGASVLLTDARPPLALGPATVRGPATHPHPDGLAYVIHTSGSTGVPKGVAVTHRDVIALAVDTKLSGGAHRRVLMHSSHAFDASTYEVWVPLLNGGRIVVAPPDPLTAGRVEELVAGHGLTGMFLTTGLLRVLAEEKPGCFAGLREVWTGGERVPAEPLRAVLRACPDTTVVAVYGPTETTTFATCRAFAPGDRVPDAVPIGSPLDGTRAYVLDGSLDLVPPGTVGEVYLAGAGLARGYAHLPGLTAERFVADPFAAAYGLSGERMYRTGDLARWAPDGQLEFAGRVDDQVKVRGFRIEPGEVEAALGEHRHIGQSAVVAREDRTGDRRLVAYVVPARGVAHTDVDPAQVTEDLAERLPAHLVPSAIVVLDALPLTANGKLDHAALPAPTRVTGVGGRAPRSERERALCALFAEVLALPEVTIDDSFFALGGDSLTSLRLAGRVRSALGVDLDLPLLFRHPTVASLEPRLQRPATAATQRPTLRRMR</sequence>
<dbReference type="InterPro" id="IPR045851">
    <property type="entry name" value="AMP-bd_C_sf"/>
</dbReference>
<dbReference type="InterPro" id="IPR001242">
    <property type="entry name" value="Condensation_dom"/>
</dbReference>
<dbReference type="PROSITE" id="PS00455">
    <property type="entry name" value="AMP_BINDING"/>
    <property type="match status" value="1"/>
</dbReference>
<dbReference type="Gene3D" id="3.30.300.30">
    <property type="match status" value="1"/>
</dbReference>
<dbReference type="Gene3D" id="3.40.50.1820">
    <property type="entry name" value="alpha/beta hydrolase"/>
    <property type="match status" value="1"/>
</dbReference>
<dbReference type="Pfam" id="PF00550">
    <property type="entry name" value="PP-binding"/>
    <property type="match status" value="1"/>
</dbReference>
<dbReference type="Gene3D" id="2.30.38.10">
    <property type="entry name" value="Luciferase, Domain 3"/>
    <property type="match status" value="1"/>
</dbReference>
<dbReference type="InterPro" id="IPR036736">
    <property type="entry name" value="ACP-like_sf"/>
</dbReference>
<dbReference type="InterPro" id="IPR023213">
    <property type="entry name" value="CAT-like_dom_sf"/>
</dbReference>
<reference evidence="6 7" key="1">
    <citation type="submission" date="2024-10" db="EMBL/GenBank/DDBJ databases">
        <title>The Natural Products Discovery Center: Release of the First 8490 Sequenced Strains for Exploring Actinobacteria Biosynthetic Diversity.</title>
        <authorList>
            <person name="Kalkreuter E."/>
            <person name="Kautsar S.A."/>
            <person name="Yang D."/>
            <person name="Bader C.D."/>
            <person name="Teijaro C.N."/>
            <person name="Fluegel L."/>
            <person name="Davis C.M."/>
            <person name="Simpson J.R."/>
            <person name="Lauterbach L."/>
            <person name="Steele A.D."/>
            <person name="Gui C."/>
            <person name="Meng S."/>
            <person name="Li G."/>
            <person name="Viehrig K."/>
            <person name="Ye F."/>
            <person name="Su P."/>
            <person name="Kiefer A.F."/>
            <person name="Nichols A."/>
            <person name="Cepeda A.J."/>
            <person name="Yan W."/>
            <person name="Fan B."/>
            <person name="Jiang Y."/>
            <person name="Adhikari A."/>
            <person name="Zheng C.-J."/>
            <person name="Schuster L."/>
            <person name="Cowan T.M."/>
            <person name="Smanski M.J."/>
            <person name="Chevrette M.G."/>
            <person name="De Carvalho L.P.S."/>
            <person name="Shen B."/>
        </authorList>
    </citation>
    <scope>NUCLEOTIDE SEQUENCE [LARGE SCALE GENOMIC DNA]</scope>
    <source>
        <strain evidence="6 7">NPDC089932</strain>
    </source>
</reference>
<evidence type="ECO:0000256" key="2">
    <source>
        <dbReference type="ARBA" id="ARBA00022450"/>
    </source>
</evidence>
<dbReference type="InterPro" id="IPR010071">
    <property type="entry name" value="AA_adenyl_dom"/>
</dbReference>
<dbReference type="CDD" id="cd19543">
    <property type="entry name" value="DCL_NRPS"/>
    <property type="match status" value="1"/>
</dbReference>
<proteinExistence type="predicted"/>
<protein>
    <submittedName>
        <fullName evidence="6">Amino acid adenylation domain-containing protein</fullName>
    </submittedName>
</protein>
<accession>A0ABW8FI81</accession>
<dbReference type="CDD" id="cd12117">
    <property type="entry name" value="A_NRPS_Srf_like"/>
    <property type="match status" value="1"/>
</dbReference>
<dbReference type="SUPFAM" id="SSF52777">
    <property type="entry name" value="CoA-dependent acyltransferases"/>
    <property type="match status" value="2"/>
</dbReference>
<dbReference type="Proteomes" id="UP001617511">
    <property type="component" value="Unassembled WGS sequence"/>
</dbReference>
<evidence type="ECO:0000313" key="6">
    <source>
        <dbReference type="EMBL" id="MFJ4081769.1"/>
    </source>
</evidence>
<dbReference type="Pfam" id="PF00501">
    <property type="entry name" value="AMP-binding"/>
    <property type="match status" value="1"/>
</dbReference>
<feature type="compositionally biased region" description="Basic and acidic residues" evidence="4">
    <location>
        <begin position="227"/>
        <end position="239"/>
    </location>
</feature>
<dbReference type="EMBL" id="JBIVGG010000010">
    <property type="protein sequence ID" value="MFJ4081769.1"/>
    <property type="molecule type" value="Genomic_DNA"/>
</dbReference>
<dbReference type="InterPro" id="IPR020806">
    <property type="entry name" value="PKS_PP-bd"/>
</dbReference>
<evidence type="ECO:0000256" key="3">
    <source>
        <dbReference type="ARBA" id="ARBA00022553"/>
    </source>
</evidence>
<dbReference type="InterPro" id="IPR006162">
    <property type="entry name" value="Ppantetheine_attach_site"/>
</dbReference>
<evidence type="ECO:0000256" key="4">
    <source>
        <dbReference type="SAM" id="MobiDB-lite"/>
    </source>
</evidence>
<dbReference type="InterPro" id="IPR029058">
    <property type="entry name" value="AB_hydrolase_fold"/>
</dbReference>
<feature type="region of interest" description="Disordered" evidence="4">
    <location>
        <begin position="217"/>
        <end position="249"/>
    </location>
</feature>
<dbReference type="Pfam" id="PF13193">
    <property type="entry name" value="AMP-binding_C"/>
    <property type="match status" value="1"/>
</dbReference>
<comment type="caution">
    <text evidence="6">The sequence shown here is derived from an EMBL/GenBank/DDBJ whole genome shotgun (WGS) entry which is preliminary data.</text>
</comment>
<keyword evidence="7" id="KW-1185">Reference proteome</keyword>
<organism evidence="6 7">
    <name type="scientific">Streptomyces iakyrus</name>
    <dbReference type="NCBI Taxonomy" id="68219"/>
    <lineage>
        <taxon>Bacteria</taxon>
        <taxon>Bacillati</taxon>
        <taxon>Actinomycetota</taxon>
        <taxon>Actinomycetes</taxon>
        <taxon>Kitasatosporales</taxon>
        <taxon>Streptomycetaceae</taxon>
        <taxon>Streptomyces</taxon>
    </lineage>
</organism>
<dbReference type="SMART" id="SM00823">
    <property type="entry name" value="PKS_PP"/>
    <property type="match status" value="1"/>
</dbReference>
<evidence type="ECO:0000256" key="1">
    <source>
        <dbReference type="ARBA" id="ARBA00001957"/>
    </source>
</evidence>
<dbReference type="PANTHER" id="PTHR45527:SF1">
    <property type="entry name" value="FATTY ACID SYNTHASE"/>
    <property type="match status" value="1"/>
</dbReference>
<dbReference type="Gene3D" id="3.30.559.30">
    <property type="entry name" value="Nonribosomal peptide synthetase, condensation domain"/>
    <property type="match status" value="1"/>
</dbReference>
<feature type="domain" description="Carrier" evidence="5">
    <location>
        <begin position="976"/>
        <end position="1051"/>
    </location>
</feature>
<gene>
    <name evidence="6" type="ORF">ACIP2Z_22780</name>
</gene>
<dbReference type="PROSITE" id="PS00012">
    <property type="entry name" value="PHOSPHOPANTETHEINE"/>
    <property type="match status" value="1"/>
</dbReference>
<evidence type="ECO:0000259" key="5">
    <source>
        <dbReference type="PROSITE" id="PS50075"/>
    </source>
</evidence>
<dbReference type="RefSeq" id="WP_402073636.1">
    <property type="nucleotide sequence ID" value="NZ_JBIVGG010000010.1"/>
</dbReference>
<evidence type="ECO:0000313" key="7">
    <source>
        <dbReference type="Proteomes" id="UP001617511"/>
    </source>
</evidence>
<name>A0ABW8FI81_9ACTN</name>
<dbReference type="SUPFAM" id="SSF47336">
    <property type="entry name" value="ACP-like"/>
    <property type="match status" value="1"/>
</dbReference>
<dbReference type="Gene3D" id="3.30.559.10">
    <property type="entry name" value="Chloramphenicol acetyltransferase-like domain"/>
    <property type="match status" value="1"/>
</dbReference>
<dbReference type="PANTHER" id="PTHR45527">
    <property type="entry name" value="NONRIBOSOMAL PEPTIDE SYNTHETASE"/>
    <property type="match status" value="1"/>
</dbReference>
<keyword evidence="3" id="KW-0597">Phosphoprotein</keyword>
<dbReference type="InterPro" id="IPR020845">
    <property type="entry name" value="AMP-binding_CS"/>
</dbReference>
<dbReference type="NCBIfam" id="TIGR01733">
    <property type="entry name" value="AA-adenyl-dom"/>
    <property type="match status" value="1"/>
</dbReference>
<dbReference type="PROSITE" id="PS50075">
    <property type="entry name" value="CARRIER"/>
    <property type="match status" value="1"/>
</dbReference>
<comment type="cofactor">
    <cofactor evidence="1">
        <name>pantetheine 4'-phosphate</name>
        <dbReference type="ChEBI" id="CHEBI:47942"/>
    </cofactor>
</comment>
<dbReference type="Gene3D" id="3.40.50.980">
    <property type="match status" value="2"/>
</dbReference>
<dbReference type="Pfam" id="PF00668">
    <property type="entry name" value="Condensation"/>
    <property type="match status" value="1"/>
</dbReference>
<dbReference type="InterPro" id="IPR025110">
    <property type="entry name" value="AMP-bd_C"/>
</dbReference>